<evidence type="ECO:0000313" key="1">
    <source>
        <dbReference type="EMBL" id="OVA02759.1"/>
    </source>
</evidence>
<dbReference type="AlphaFoldDB" id="A0A200PX10"/>
<dbReference type="Proteomes" id="UP000195402">
    <property type="component" value="Unassembled WGS sequence"/>
</dbReference>
<name>A0A200PX10_MACCD</name>
<protein>
    <submittedName>
        <fullName evidence="1">Uncharacterized protein</fullName>
    </submittedName>
</protein>
<accession>A0A200PX10</accession>
<reference evidence="1 2" key="1">
    <citation type="journal article" date="2017" name="Mol. Plant">
        <title>The Genome of Medicinal Plant Macleaya cordata Provides New Insights into Benzylisoquinoline Alkaloids Metabolism.</title>
        <authorList>
            <person name="Liu X."/>
            <person name="Liu Y."/>
            <person name="Huang P."/>
            <person name="Ma Y."/>
            <person name="Qing Z."/>
            <person name="Tang Q."/>
            <person name="Cao H."/>
            <person name="Cheng P."/>
            <person name="Zheng Y."/>
            <person name="Yuan Z."/>
            <person name="Zhou Y."/>
            <person name="Liu J."/>
            <person name="Tang Z."/>
            <person name="Zhuo Y."/>
            <person name="Zhang Y."/>
            <person name="Yu L."/>
            <person name="Huang J."/>
            <person name="Yang P."/>
            <person name="Peng Q."/>
            <person name="Zhang J."/>
            <person name="Jiang W."/>
            <person name="Zhang Z."/>
            <person name="Lin K."/>
            <person name="Ro D.K."/>
            <person name="Chen X."/>
            <person name="Xiong X."/>
            <person name="Shang Y."/>
            <person name="Huang S."/>
            <person name="Zeng J."/>
        </authorList>
    </citation>
    <scope>NUCLEOTIDE SEQUENCE [LARGE SCALE GENOMIC DNA]</scope>
    <source>
        <strain evidence="2">cv. BLH2017</strain>
        <tissue evidence="1">Root</tissue>
    </source>
</reference>
<dbReference type="EMBL" id="MVGT01003948">
    <property type="protein sequence ID" value="OVA02759.1"/>
    <property type="molecule type" value="Genomic_DNA"/>
</dbReference>
<comment type="caution">
    <text evidence="1">The sequence shown here is derived from an EMBL/GenBank/DDBJ whole genome shotgun (WGS) entry which is preliminary data.</text>
</comment>
<evidence type="ECO:0000313" key="2">
    <source>
        <dbReference type="Proteomes" id="UP000195402"/>
    </source>
</evidence>
<dbReference type="InParanoid" id="A0A200PX10"/>
<gene>
    <name evidence="1" type="ORF">BVC80_9093g108</name>
</gene>
<sequence>MSGEVPTRGVEPKSRILGLNRDITESSVGYHTSLYFIYHYCNADAGRRTVMFCCALIVQRITGVLIVRKTWLDNYALCLLTQILGRSREEVVAAGGGKRASISPLGRTTDSICLELRISIVISIPNGVEKCRQDFLRDKAVEMVFLFYIQGADIAVDEKWSKKSPSFLRLSLWGCTRVALGRNHMR</sequence>
<keyword evidence="2" id="KW-1185">Reference proteome</keyword>
<proteinExistence type="predicted"/>
<organism evidence="1 2">
    <name type="scientific">Macleaya cordata</name>
    <name type="common">Five-seeded plume-poppy</name>
    <name type="synonym">Bocconia cordata</name>
    <dbReference type="NCBI Taxonomy" id="56857"/>
    <lineage>
        <taxon>Eukaryota</taxon>
        <taxon>Viridiplantae</taxon>
        <taxon>Streptophyta</taxon>
        <taxon>Embryophyta</taxon>
        <taxon>Tracheophyta</taxon>
        <taxon>Spermatophyta</taxon>
        <taxon>Magnoliopsida</taxon>
        <taxon>Ranunculales</taxon>
        <taxon>Papaveraceae</taxon>
        <taxon>Papaveroideae</taxon>
        <taxon>Macleaya</taxon>
    </lineage>
</organism>